<dbReference type="InterPro" id="IPR050463">
    <property type="entry name" value="Gfo/Idh/MocA_oxidrdct_glycsds"/>
</dbReference>
<dbReference type="Gene3D" id="3.40.50.720">
    <property type="entry name" value="NAD(P)-binding Rossmann-like Domain"/>
    <property type="match status" value="1"/>
</dbReference>
<dbReference type="EMBL" id="DVNA01000154">
    <property type="protein sequence ID" value="HIU55533.1"/>
    <property type="molecule type" value="Genomic_DNA"/>
</dbReference>
<dbReference type="Proteomes" id="UP000824112">
    <property type="component" value="Unassembled WGS sequence"/>
</dbReference>
<dbReference type="Gene3D" id="3.30.360.10">
    <property type="entry name" value="Dihydrodipicolinate Reductase, domain 2"/>
    <property type="match status" value="1"/>
</dbReference>
<dbReference type="PANTHER" id="PTHR43818:SF10">
    <property type="entry name" value="NADH-DEPENDENT DEHYDROGENASE-RELATED"/>
    <property type="match status" value="1"/>
</dbReference>
<dbReference type="AlphaFoldDB" id="A0A9D1M8L1"/>
<feature type="non-terminal residue" evidence="2">
    <location>
        <position position="1"/>
    </location>
</feature>
<dbReference type="Pfam" id="PF19051">
    <property type="entry name" value="GFO_IDH_MocA_C2"/>
    <property type="match status" value="1"/>
</dbReference>
<reference evidence="2" key="2">
    <citation type="journal article" date="2021" name="PeerJ">
        <title>Extensive microbial diversity within the chicken gut microbiome revealed by metagenomics and culture.</title>
        <authorList>
            <person name="Gilroy R."/>
            <person name="Ravi A."/>
            <person name="Getino M."/>
            <person name="Pursley I."/>
            <person name="Horton D.L."/>
            <person name="Alikhan N.F."/>
            <person name="Baker D."/>
            <person name="Gharbi K."/>
            <person name="Hall N."/>
            <person name="Watson M."/>
            <person name="Adriaenssens E.M."/>
            <person name="Foster-Nyarko E."/>
            <person name="Jarju S."/>
            <person name="Secka A."/>
            <person name="Antonio M."/>
            <person name="Oren A."/>
            <person name="Chaudhuri R.R."/>
            <person name="La Ragione R."/>
            <person name="Hildebrand F."/>
            <person name="Pallen M.J."/>
        </authorList>
    </citation>
    <scope>NUCLEOTIDE SEQUENCE</scope>
    <source>
        <strain evidence="2">CHK158-818</strain>
    </source>
</reference>
<sequence length="359" mass="40306">QLGKHVYVQKPLTHSVYESRQLLLASRKYKVVTQMGNEGHSDDSVREVYEAIHAGAIGDVYHCDAWTDRPIWPQGLSAPRDTMPVPENMRWDLFIGPAKMRPYHRAYHPWDWRGWWDFGTGALGDMACHVLDVLVYVLDPGHPVSVEASSTAINTQGAPVASTVHYEFPARKKAKKINMPPLTVTWYDGGLLPKRPEGLPDGQMINIGSNGVIFHGTKGTLICDNYGANWTLLPYSGNEKNRPSFPKTQRRIGMSHEQDFVRACKESPANRVLPSSNFEYSGPLNEMVVMGNLAIRLQGLGKRLMWDGEAMKITNIGDSETFRIANGSPEGERTLTLNAKEAAEEYINHHYREGWSLTF</sequence>
<organism evidence="2 3">
    <name type="scientific">Candidatus Gallibacteroides avistercoris</name>
    <dbReference type="NCBI Taxonomy" id="2840833"/>
    <lineage>
        <taxon>Bacteria</taxon>
        <taxon>Pseudomonadati</taxon>
        <taxon>Bacteroidota</taxon>
        <taxon>Bacteroidia</taxon>
        <taxon>Bacteroidales</taxon>
        <taxon>Bacteroidaceae</taxon>
        <taxon>Bacteroidaceae incertae sedis</taxon>
        <taxon>Candidatus Gallibacteroides</taxon>
    </lineage>
</organism>
<name>A0A9D1M8L1_9BACT</name>
<dbReference type="SUPFAM" id="SSF55347">
    <property type="entry name" value="Glyceraldehyde-3-phosphate dehydrogenase-like, C-terminal domain"/>
    <property type="match status" value="1"/>
</dbReference>
<feature type="domain" description="Gfo/Idh/MocA-like oxidoreductase bacterial type C-terminal" evidence="1">
    <location>
        <begin position="82"/>
        <end position="158"/>
    </location>
</feature>
<evidence type="ECO:0000313" key="3">
    <source>
        <dbReference type="Proteomes" id="UP000824112"/>
    </source>
</evidence>
<evidence type="ECO:0000259" key="1">
    <source>
        <dbReference type="Pfam" id="PF19051"/>
    </source>
</evidence>
<accession>A0A9D1M8L1</accession>
<comment type="caution">
    <text evidence="2">The sequence shown here is derived from an EMBL/GenBank/DDBJ whole genome shotgun (WGS) entry which is preliminary data.</text>
</comment>
<dbReference type="PANTHER" id="PTHR43818">
    <property type="entry name" value="BCDNA.GH03377"/>
    <property type="match status" value="1"/>
</dbReference>
<dbReference type="InterPro" id="IPR043906">
    <property type="entry name" value="Gfo/Idh/MocA_OxRdtase_bact_C"/>
</dbReference>
<protein>
    <submittedName>
        <fullName evidence="2">Gfo/Idh/MocA family oxidoreductase</fullName>
    </submittedName>
</protein>
<evidence type="ECO:0000313" key="2">
    <source>
        <dbReference type="EMBL" id="HIU55533.1"/>
    </source>
</evidence>
<gene>
    <name evidence="2" type="ORF">IAB03_07000</name>
</gene>
<proteinExistence type="predicted"/>
<reference evidence="2" key="1">
    <citation type="submission" date="2020-10" db="EMBL/GenBank/DDBJ databases">
        <authorList>
            <person name="Gilroy R."/>
        </authorList>
    </citation>
    <scope>NUCLEOTIDE SEQUENCE</scope>
    <source>
        <strain evidence="2">CHK158-818</strain>
    </source>
</reference>